<evidence type="ECO:0000256" key="6">
    <source>
        <dbReference type="ARBA" id="ARBA00023125"/>
    </source>
</evidence>
<dbReference type="Proteomes" id="UP001205105">
    <property type="component" value="Unassembled WGS sequence"/>
</dbReference>
<gene>
    <name evidence="14" type="ORF">COHA_006278</name>
</gene>
<dbReference type="Gene3D" id="3.40.50.300">
    <property type="entry name" value="P-loop containing nucleotide triphosphate hydrolases"/>
    <property type="match status" value="3"/>
</dbReference>
<dbReference type="InterPro" id="IPR014016">
    <property type="entry name" value="UvrD-like_ATP-bd"/>
</dbReference>
<dbReference type="GO" id="GO:0043138">
    <property type="term" value="F:3'-5' DNA helicase activity"/>
    <property type="evidence" value="ECO:0007669"/>
    <property type="project" value="UniProtKB-EC"/>
</dbReference>
<dbReference type="PROSITE" id="PS51217">
    <property type="entry name" value="UVRD_HELICASE_CTER"/>
    <property type="match status" value="1"/>
</dbReference>
<dbReference type="Gene3D" id="1.10.486.10">
    <property type="entry name" value="PCRA, domain 4"/>
    <property type="match status" value="1"/>
</dbReference>
<proteinExistence type="inferred from homology"/>
<dbReference type="GO" id="GO:0005634">
    <property type="term" value="C:nucleus"/>
    <property type="evidence" value="ECO:0007669"/>
    <property type="project" value="TreeGrafter"/>
</dbReference>
<feature type="domain" description="UvrD-like helicase C-terminal" evidence="13">
    <location>
        <begin position="285"/>
        <end position="625"/>
    </location>
</feature>
<comment type="similarity">
    <text evidence="1">Belongs to the helicase family. UvrD subfamily.</text>
</comment>
<keyword evidence="15" id="KW-1185">Reference proteome</keyword>
<keyword evidence="3 11" id="KW-0378">Hydrolase</keyword>
<evidence type="ECO:0000256" key="5">
    <source>
        <dbReference type="ARBA" id="ARBA00022840"/>
    </source>
</evidence>
<dbReference type="InterPro" id="IPR027417">
    <property type="entry name" value="P-loop_NTPase"/>
</dbReference>
<dbReference type="Pfam" id="PF00580">
    <property type="entry name" value="UvrD-helicase"/>
    <property type="match status" value="1"/>
</dbReference>
<evidence type="ECO:0000259" key="13">
    <source>
        <dbReference type="PROSITE" id="PS51217"/>
    </source>
</evidence>
<dbReference type="GO" id="GO:0016787">
    <property type="term" value="F:hydrolase activity"/>
    <property type="evidence" value="ECO:0007669"/>
    <property type="project" value="UniProtKB-UniRule"/>
</dbReference>
<protein>
    <recommendedName>
        <fullName evidence="9">DNA 3'-5' helicase</fullName>
        <ecNumber evidence="9">5.6.2.4</ecNumber>
    </recommendedName>
</protein>
<keyword evidence="6" id="KW-0238">DNA-binding</keyword>
<dbReference type="Pfam" id="PF13361">
    <property type="entry name" value="UvrD_C"/>
    <property type="match status" value="2"/>
</dbReference>
<dbReference type="Gene3D" id="1.10.10.160">
    <property type="match status" value="1"/>
</dbReference>
<dbReference type="InterPro" id="IPR000212">
    <property type="entry name" value="DNA_helicase_UvrD/REP"/>
</dbReference>
<keyword evidence="4 11" id="KW-0347">Helicase</keyword>
<dbReference type="PANTHER" id="PTHR11070:SF2">
    <property type="entry name" value="ATP-DEPENDENT DNA HELICASE SRS2"/>
    <property type="match status" value="1"/>
</dbReference>
<dbReference type="PROSITE" id="PS51198">
    <property type="entry name" value="UVRD_HELICASE_ATP_BIND"/>
    <property type="match status" value="1"/>
</dbReference>
<dbReference type="InterPro" id="IPR013986">
    <property type="entry name" value="DExx_box_DNA_helicase_dom_sf"/>
</dbReference>
<evidence type="ECO:0000259" key="12">
    <source>
        <dbReference type="PROSITE" id="PS51198"/>
    </source>
</evidence>
<dbReference type="SUPFAM" id="SSF52540">
    <property type="entry name" value="P-loop containing nucleoside triphosphate hydrolases"/>
    <property type="match status" value="1"/>
</dbReference>
<dbReference type="AlphaFoldDB" id="A0AAD5DP91"/>
<dbReference type="EMBL" id="JADXDR010000087">
    <property type="protein sequence ID" value="KAI7840013.1"/>
    <property type="molecule type" value="Genomic_DNA"/>
</dbReference>
<comment type="catalytic activity">
    <reaction evidence="10">
        <text>ATP + H2O = ADP + phosphate + H(+)</text>
        <dbReference type="Rhea" id="RHEA:13065"/>
        <dbReference type="ChEBI" id="CHEBI:15377"/>
        <dbReference type="ChEBI" id="CHEBI:15378"/>
        <dbReference type="ChEBI" id="CHEBI:30616"/>
        <dbReference type="ChEBI" id="CHEBI:43474"/>
        <dbReference type="ChEBI" id="CHEBI:456216"/>
        <dbReference type="EC" id="5.6.2.4"/>
    </reaction>
</comment>
<dbReference type="GO" id="GO:0003677">
    <property type="term" value="F:DNA binding"/>
    <property type="evidence" value="ECO:0007669"/>
    <property type="project" value="UniProtKB-KW"/>
</dbReference>
<evidence type="ECO:0000313" key="14">
    <source>
        <dbReference type="EMBL" id="KAI7840013.1"/>
    </source>
</evidence>
<evidence type="ECO:0000256" key="2">
    <source>
        <dbReference type="ARBA" id="ARBA00022741"/>
    </source>
</evidence>
<dbReference type="CDD" id="cd17932">
    <property type="entry name" value="DEXQc_UvrD"/>
    <property type="match status" value="1"/>
</dbReference>
<organism evidence="14 15">
    <name type="scientific">Chlorella ohadii</name>
    <dbReference type="NCBI Taxonomy" id="2649997"/>
    <lineage>
        <taxon>Eukaryota</taxon>
        <taxon>Viridiplantae</taxon>
        <taxon>Chlorophyta</taxon>
        <taxon>core chlorophytes</taxon>
        <taxon>Trebouxiophyceae</taxon>
        <taxon>Chlorellales</taxon>
        <taxon>Chlorellaceae</taxon>
        <taxon>Chlorella clade</taxon>
        <taxon>Chlorella</taxon>
    </lineage>
</organism>
<keyword evidence="2 11" id="KW-0547">Nucleotide-binding</keyword>
<keyword evidence="5 11" id="KW-0067">ATP-binding</keyword>
<evidence type="ECO:0000256" key="4">
    <source>
        <dbReference type="ARBA" id="ARBA00022806"/>
    </source>
</evidence>
<dbReference type="GO" id="GO:0000725">
    <property type="term" value="P:recombinational repair"/>
    <property type="evidence" value="ECO:0007669"/>
    <property type="project" value="TreeGrafter"/>
</dbReference>
<dbReference type="PANTHER" id="PTHR11070">
    <property type="entry name" value="UVRD / RECB / PCRA DNA HELICASE FAMILY MEMBER"/>
    <property type="match status" value="1"/>
</dbReference>
<dbReference type="InterPro" id="IPR014017">
    <property type="entry name" value="DNA_helicase_UvrD-like_C"/>
</dbReference>
<sequence length="688" mass="75137">MRTRVLTHRIAHLIHAHGAQPWQVLAITFTNKAANEMKERLAAMLGAEAAAQLFAGTFHSLCYRLLKQHIGELAGCGRSQAFTVFDQDMSCRLLAQLVRAEHPDWKGRDITHKAGEVQNKISSVKNSMLTWHAPSPQAVERLVEKHLVRQRSVDAPSAAEELKERELVAWFGRYEAALRTNNALDFDDLLGLTVALLRSVPAVRERYLRRFRHVCVDEFQDTNTSQYELVKLLTLPRADLFIVGDPDQSIYGWRGAVMTNMTHAFGKDYPQAQVHALRDNYRSCARIVATAEQVIAANDDWERAGLNPKRPPGHPIEVHMLRNSYDEAQHIASQIQQALKSGEHPEEQIAVLLRTHIQARLLEQELVQRNIPYVLVGGVPFWRRVEIQDVMAYLRLAVSLHNDVALSRIINTPRRGLGDTSIDKLQAAAKAQGTTLCGLLFGGAAAGGGGAGLPQLPDRKELGLTAKAAAALEAFRELVLELHRAVASQPLARAMQAIIDKTGYDKHVREGGCSSSGKEGDELERLQRLAQLLAAAAEYEPGKLSGAAALDAAFDGPAAAARVEAAAAAAAGVAAAAAAAGGEAGQTPLERAQNFLDEVALYSAVDEGGQGARGVRLMTMHAAKGLEYELVFIPGCNDGTVPLLRSKEEELGGSTLSEERRLFYVSLTRAKQRLRLSHTRESNHYGSA</sequence>
<comment type="caution">
    <text evidence="11">Lacks conserved residue(s) required for the propagation of feature annotation.</text>
</comment>
<evidence type="ECO:0000256" key="8">
    <source>
        <dbReference type="ARBA" id="ARBA00034617"/>
    </source>
</evidence>
<evidence type="ECO:0000256" key="10">
    <source>
        <dbReference type="ARBA" id="ARBA00048988"/>
    </source>
</evidence>
<evidence type="ECO:0000256" key="9">
    <source>
        <dbReference type="ARBA" id="ARBA00034808"/>
    </source>
</evidence>
<dbReference type="EC" id="5.6.2.4" evidence="9"/>
<dbReference type="GO" id="GO:0005524">
    <property type="term" value="F:ATP binding"/>
    <property type="evidence" value="ECO:0007669"/>
    <property type="project" value="UniProtKB-UniRule"/>
</dbReference>
<comment type="catalytic activity">
    <reaction evidence="8">
        <text>Couples ATP hydrolysis with the unwinding of duplex DNA by translocating in the 3'-5' direction.</text>
        <dbReference type="EC" id="5.6.2.4"/>
    </reaction>
</comment>
<comment type="caution">
    <text evidence="14">The sequence shown here is derived from an EMBL/GenBank/DDBJ whole genome shotgun (WGS) entry which is preliminary data.</text>
</comment>
<evidence type="ECO:0000313" key="15">
    <source>
        <dbReference type="Proteomes" id="UP001205105"/>
    </source>
</evidence>
<evidence type="ECO:0000256" key="3">
    <source>
        <dbReference type="ARBA" id="ARBA00022801"/>
    </source>
</evidence>
<evidence type="ECO:0000256" key="1">
    <source>
        <dbReference type="ARBA" id="ARBA00009922"/>
    </source>
</evidence>
<reference evidence="14" key="1">
    <citation type="submission" date="2020-11" db="EMBL/GenBank/DDBJ databases">
        <title>Chlorella ohadii genome sequencing and assembly.</title>
        <authorList>
            <person name="Murik O."/>
            <person name="Treves H."/>
            <person name="Kedem I."/>
            <person name="Shotland Y."/>
            <person name="Kaplan A."/>
        </authorList>
    </citation>
    <scope>NUCLEOTIDE SEQUENCE</scope>
    <source>
        <strain evidence="14">1</strain>
    </source>
</reference>
<evidence type="ECO:0000256" key="7">
    <source>
        <dbReference type="ARBA" id="ARBA00023235"/>
    </source>
</evidence>
<keyword evidence="7" id="KW-0413">Isomerase</keyword>
<accession>A0AAD5DP91</accession>
<dbReference type="CDD" id="cd18807">
    <property type="entry name" value="SF1_C_UvrD"/>
    <property type="match status" value="1"/>
</dbReference>
<feature type="domain" description="UvrD-like helicase ATP-binding" evidence="12">
    <location>
        <begin position="1"/>
        <end position="284"/>
    </location>
</feature>
<name>A0AAD5DP91_9CHLO</name>
<evidence type="ECO:0000256" key="11">
    <source>
        <dbReference type="PROSITE-ProRule" id="PRU00560"/>
    </source>
</evidence>